<evidence type="ECO:0000313" key="2">
    <source>
        <dbReference type="Proteomes" id="UP001177023"/>
    </source>
</evidence>
<feature type="non-terminal residue" evidence="1">
    <location>
        <position position="33"/>
    </location>
</feature>
<name>A0AA36CME8_9BILA</name>
<protein>
    <submittedName>
        <fullName evidence="1">Uncharacterized protein</fullName>
    </submittedName>
</protein>
<proteinExistence type="predicted"/>
<organism evidence="1 2">
    <name type="scientific">Mesorhabditis spiculigera</name>
    <dbReference type="NCBI Taxonomy" id="96644"/>
    <lineage>
        <taxon>Eukaryota</taxon>
        <taxon>Metazoa</taxon>
        <taxon>Ecdysozoa</taxon>
        <taxon>Nematoda</taxon>
        <taxon>Chromadorea</taxon>
        <taxon>Rhabditida</taxon>
        <taxon>Rhabditina</taxon>
        <taxon>Rhabditomorpha</taxon>
        <taxon>Rhabditoidea</taxon>
        <taxon>Rhabditidae</taxon>
        <taxon>Mesorhabditinae</taxon>
        <taxon>Mesorhabditis</taxon>
    </lineage>
</organism>
<gene>
    <name evidence="1" type="ORF">MSPICULIGERA_LOCUS9073</name>
</gene>
<keyword evidence="2" id="KW-1185">Reference proteome</keyword>
<accession>A0AA36CME8</accession>
<comment type="caution">
    <text evidence="1">The sequence shown here is derived from an EMBL/GenBank/DDBJ whole genome shotgun (WGS) entry which is preliminary data.</text>
</comment>
<dbReference type="AlphaFoldDB" id="A0AA36CME8"/>
<sequence length="33" mass="3685">MLQELGDCTKCGKMKQTSGRFGLPMCRGCGDWF</sequence>
<dbReference type="EMBL" id="CATQJA010002424">
    <property type="protein sequence ID" value="CAJ0570636.1"/>
    <property type="molecule type" value="Genomic_DNA"/>
</dbReference>
<evidence type="ECO:0000313" key="1">
    <source>
        <dbReference type="EMBL" id="CAJ0570636.1"/>
    </source>
</evidence>
<dbReference type="Proteomes" id="UP001177023">
    <property type="component" value="Unassembled WGS sequence"/>
</dbReference>
<reference evidence="1" key="1">
    <citation type="submission" date="2023-06" db="EMBL/GenBank/DDBJ databases">
        <authorList>
            <person name="Delattre M."/>
        </authorList>
    </citation>
    <scope>NUCLEOTIDE SEQUENCE</scope>
    <source>
        <strain evidence="1">AF72</strain>
    </source>
</reference>